<organism evidence="2 3">
    <name type="scientific">Dactylonectria macrodidyma</name>
    <dbReference type="NCBI Taxonomy" id="307937"/>
    <lineage>
        <taxon>Eukaryota</taxon>
        <taxon>Fungi</taxon>
        <taxon>Dikarya</taxon>
        <taxon>Ascomycota</taxon>
        <taxon>Pezizomycotina</taxon>
        <taxon>Sordariomycetes</taxon>
        <taxon>Hypocreomycetidae</taxon>
        <taxon>Hypocreales</taxon>
        <taxon>Nectriaceae</taxon>
        <taxon>Dactylonectria</taxon>
    </lineage>
</organism>
<name>A0A9P9JJ96_9HYPO</name>
<dbReference type="EMBL" id="JAGMUV010000001">
    <property type="protein sequence ID" value="KAH7176697.1"/>
    <property type="molecule type" value="Genomic_DNA"/>
</dbReference>
<gene>
    <name evidence="2" type="ORF">EDB81DRAFT_940579</name>
</gene>
<feature type="compositionally biased region" description="Polar residues" evidence="1">
    <location>
        <begin position="327"/>
        <end position="352"/>
    </location>
</feature>
<dbReference type="OrthoDB" id="5151921at2759"/>
<feature type="region of interest" description="Disordered" evidence="1">
    <location>
        <begin position="772"/>
        <end position="848"/>
    </location>
</feature>
<feature type="compositionally biased region" description="Pro residues" evidence="1">
    <location>
        <begin position="1691"/>
        <end position="1708"/>
    </location>
</feature>
<feature type="compositionally biased region" description="Low complexity" evidence="1">
    <location>
        <begin position="926"/>
        <end position="941"/>
    </location>
</feature>
<accession>A0A9P9JJ96</accession>
<feature type="compositionally biased region" description="Polar residues" evidence="1">
    <location>
        <begin position="1199"/>
        <end position="1209"/>
    </location>
</feature>
<feature type="compositionally biased region" description="Basic and acidic residues" evidence="1">
    <location>
        <begin position="509"/>
        <end position="520"/>
    </location>
</feature>
<feature type="compositionally biased region" description="Polar residues" evidence="1">
    <location>
        <begin position="439"/>
        <end position="451"/>
    </location>
</feature>
<evidence type="ECO:0000313" key="2">
    <source>
        <dbReference type="EMBL" id="KAH7176697.1"/>
    </source>
</evidence>
<feature type="region of interest" description="Disordered" evidence="1">
    <location>
        <begin position="1084"/>
        <end position="1752"/>
    </location>
</feature>
<feature type="compositionally biased region" description="Basic and acidic residues" evidence="1">
    <location>
        <begin position="1522"/>
        <end position="1536"/>
    </location>
</feature>
<feature type="compositionally biased region" description="Basic and acidic residues" evidence="1">
    <location>
        <begin position="666"/>
        <end position="688"/>
    </location>
</feature>
<evidence type="ECO:0000313" key="3">
    <source>
        <dbReference type="Proteomes" id="UP000738349"/>
    </source>
</evidence>
<feature type="compositionally biased region" description="Basic and acidic residues" evidence="1">
    <location>
        <begin position="911"/>
        <end position="924"/>
    </location>
</feature>
<feature type="compositionally biased region" description="Low complexity" evidence="1">
    <location>
        <begin position="163"/>
        <end position="187"/>
    </location>
</feature>
<feature type="compositionally biased region" description="Low complexity" evidence="1">
    <location>
        <begin position="797"/>
        <end position="824"/>
    </location>
</feature>
<feature type="compositionally biased region" description="Pro residues" evidence="1">
    <location>
        <begin position="1323"/>
        <end position="1332"/>
    </location>
</feature>
<feature type="compositionally biased region" description="Pro residues" evidence="1">
    <location>
        <begin position="1620"/>
        <end position="1633"/>
    </location>
</feature>
<feature type="compositionally biased region" description="Polar residues" evidence="1">
    <location>
        <begin position="772"/>
        <end position="795"/>
    </location>
</feature>
<protein>
    <submittedName>
        <fullName evidence="2">Uncharacterized protein</fullName>
    </submittedName>
</protein>
<comment type="caution">
    <text evidence="2">The sequence shown here is derived from an EMBL/GenBank/DDBJ whole genome shotgun (WGS) entry which is preliminary data.</text>
</comment>
<reference evidence="2" key="1">
    <citation type="journal article" date="2021" name="Nat. Commun.">
        <title>Genetic determinants of endophytism in the Arabidopsis root mycobiome.</title>
        <authorList>
            <person name="Mesny F."/>
            <person name="Miyauchi S."/>
            <person name="Thiergart T."/>
            <person name="Pickel B."/>
            <person name="Atanasova L."/>
            <person name="Karlsson M."/>
            <person name="Huettel B."/>
            <person name="Barry K.W."/>
            <person name="Haridas S."/>
            <person name="Chen C."/>
            <person name="Bauer D."/>
            <person name="Andreopoulos W."/>
            <person name="Pangilinan J."/>
            <person name="LaButti K."/>
            <person name="Riley R."/>
            <person name="Lipzen A."/>
            <person name="Clum A."/>
            <person name="Drula E."/>
            <person name="Henrissat B."/>
            <person name="Kohler A."/>
            <person name="Grigoriev I.V."/>
            <person name="Martin F.M."/>
            <person name="Hacquard S."/>
        </authorList>
    </citation>
    <scope>NUCLEOTIDE SEQUENCE</scope>
    <source>
        <strain evidence="2">MPI-CAGE-AT-0147</strain>
    </source>
</reference>
<feature type="compositionally biased region" description="Low complexity" evidence="1">
    <location>
        <begin position="89"/>
        <end position="106"/>
    </location>
</feature>
<feature type="compositionally biased region" description="Polar residues" evidence="1">
    <location>
        <begin position="467"/>
        <end position="485"/>
    </location>
</feature>
<feature type="compositionally biased region" description="Polar residues" evidence="1">
    <location>
        <begin position="527"/>
        <end position="545"/>
    </location>
</feature>
<sequence>MDGTYNNPFTQGKTPMTPDTPTGGSYQVNINRKKTRKWVEAKVQSYDGDDWGDDDFEEDEPMPAPVSRVTTGLRPVGQRLPSETHRPSPRLAAVASSSRSSSGPPSLHLQTDQPPRVDAEQTAPPMPNAPIHVQDSARNSPSPIAGRNTSPAPLPSQAPPPLAGLQNEARSSTPLSTASSTPARSSPQIRPSELLRLEEDRKSADSTKPTTEKAAPPAIERPTQPFDEGNHQVTNATTPPPANEKGNDVVDPPQEIDHTRSVSPQLPDVNRISVFGSDFFNTPSKDEPVKQGLPKTLEPLASQVISSKTITNDRPDNATALPGAAPSISQDSVESQSQQGEQTLEPTRSLVENKSPVDLKSQAPVLSPGPDPPSIPPLRTPSPHSKGIAPPTEIHDAATLQVSNTPPQSLTPDITPTEPLQPRRPDYSPSDFQPRPVQRESTLSTVTSSPVKESDMLSDEIMRTLSPVGTTPSPSPLRDNTSALTPGNRADTRNSSYTLRDYDSYWDDATEKVVSEEKGAEAPPTETVPSVSQVSQTPLQPTDAPTSDVPAIPPSSDVNETSSQDQPNLRRRFSWEAGFEQKTSAPPASEPAKDTVPGVNTPSSLGQSDIQSPKDIVSDTTSSGTEPPKIVIPSGGISEQVSMSSIIPPSQQLPSMLEPPSPVSTRTDESAAHVSENRRPSLLEEKMLVESASHTVPMVPPPDEPPTSTAPAPPPGQLPQVMGIKEIMGLPTPAQRIAKYEESRIAFAVAESGLENWLQSLKNQHPEYANATGSFSGASHQTFGQGTNVASSGGSNPPAQQPYYQQYLNASTPTTSAPGSTRSRLGGLPISTQAAGSAFGNSSNQIGTKSKELMHSAGKITGKFSKGLLSKGKSKLRGTGDKDEPIPPRVVHPKVKNERRSSWGLSISARSRTEPLHPSKERRTVSAAGLPSRAPSSSSHSTRMHFFRPTSQASESGRRHVSAETPGPQPWNAEQEPPSSSKDHKDVNKWEIPSPMSNEVPAWDPFKDRDSATDRAAALTRDDVSEHSGVQLDVESQPLTHDKPEARGMSTDRASDEWVLVSPQLATPVHIAPGDPASEALPEARVEARHEAPAPVVHETPLPTKETRTAGPHTHPAQPVQPAPAMEAESPKRNSSFVGLPPIRRGSTFGLTSKAARPAAERFSLDDDDEHGLTSTRRPGNSAADAEVVLPITEPVAANSATSRQQFAQPSHKAPTRMSSGPDEQPSMVPQERPDDAPPMHPRAPSQPDQHQNPSYGASPMIPPNMVDNPIQKLPPSGPWKLEESHLQAPLHPVTRNRAGTGDSQQQPYFGHEKEMGIDAPLPAVPIPPTSQPKPRQRPSDVPPSAAWRHPELFNRGPRSRSNSQTNPPPAPQFPGRLSQEMALPRAATGGPFMGGPGMGGPAMGGPQTGGPQTDAAGDDRGRRKSSGIFKEFGSRFTRPSSERRGSAIEPRAQQQLNEHVGDDQSETSVGIEESQERKRASRGSFLFSLRGRPSMDRPSQSREGARPPASGHASLPPPVHPDQERSDSPQPERRPSRFNTGMGAIPGPQFKIKPSGPPRSSTSSMVNEPGSTANSMSAPKKRFSTARSAVGGIFHRSSVDVPQNQATSHPDPPSTSAETPPPAGSLSPPPPVGFMRSSTAPHESPIMSGGPGAPVPDSPERERRKRRGSTSGLISGFLGHSKNRSQDGATPPPSGQFPPDQGPPLGQPPQLQLRLSQNPLGQHPPGKSPLIKASHPQDSPRKSFSRTARDNSPQANSLLCLLVNSMGAVRDKFPRYGPCPASFLLINSKGNFLKMKDILTKAGLLRAKFFLANFPEEIRDNLLQDTSLQRSLLDLNPLEETKHSSPK</sequence>
<feature type="region of interest" description="Disordered" evidence="1">
    <location>
        <begin position="1"/>
        <end position="27"/>
    </location>
</feature>
<feature type="region of interest" description="Disordered" evidence="1">
    <location>
        <begin position="46"/>
        <end position="720"/>
    </location>
</feature>
<feature type="compositionally biased region" description="Basic and acidic residues" evidence="1">
    <location>
        <begin position="193"/>
        <end position="205"/>
    </location>
</feature>
<feature type="compositionally biased region" description="Low complexity" evidence="1">
    <location>
        <begin position="1709"/>
        <end position="1721"/>
    </location>
</feature>
<feature type="compositionally biased region" description="Pro residues" evidence="1">
    <location>
        <begin position="152"/>
        <end position="162"/>
    </location>
</feature>
<feature type="compositionally biased region" description="Polar residues" evidence="1">
    <location>
        <begin position="400"/>
        <end position="414"/>
    </location>
</feature>
<feature type="compositionally biased region" description="Polar residues" evidence="1">
    <location>
        <begin position="1559"/>
        <end position="1578"/>
    </location>
</feature>
<feature type="compositionally biased region" description="Polar residues" evidence="1">
    <location>
        <begin position="598"/>
        <end position="611"/>
    </location>
</feature>
<feature type="region of interest" description="Disordered" evidence="1">
    <location>
        <begin position="863"/>
        <end position="1053"/>
    </location>
</feature>
<evidence type="ECO:0000256" key="1">
    <source>
        <dbReference type="SAM" id="MobiDB-lite"/>
    </source>
</evidence>
<feature type="compositionally biased region" description="Pro residues" evidence="1">
    <location>
        <begin position="367"/>
        <end position="380"/>
    </location>
</feature>
<feature type="compositionally biased region" description="Polar residues" evidence="1">
    <location>
        <begin position="556"/>
        <end position="567"/>
    </location>
</feature>
<keyword evidence="3" id="KW-1185">Reference proteome</keyword>
<feature type="compositionally biased region" description="Basic and acidic residues" evidence="1">
    <location>
        <begin position="1494"/>
        <end position="1506"/>
    </location>
</feature>
<feature type="compositionally biased region" description="Polar residues" evidence="1">
    <location>
        <begin position="830"/>
        <end position="848"/>
    </location>
</feature>
<proteinExistence type="predicted"/>
<feature type="compositionally biased region" description="Low complexity" evidence="1">
    <location>
        <begin position="642"/>
        <end position="656"/>
    </location>
</feature>
<feature type="compositionally biased region" description="Gly residues" evidence="1">
    <location>
        <begin position="1392"/>
        <end position="1409"/>
    </location>
</feature>
<feature type="compositionally biased region" description="Acidic residues" evidence="1">
    <location>
        <begin position="47"/>
        <end position="61"/>
    </location>
</feature>
<dbReference type="Proteomes" id="UP000738349">
    <property type="component" value="Unassembled WGS sequence"/>
</dbReference>
<feature type="compositionally biased region" description="Polar residues" evidence="1">
    <location>
        <begin position="1247"/>
        <end position="1256"/>
    </location>
</feature>